<dbReference type="InterPro" id="IPR044878">
    <property type="entry name" value="UbiA_sf"/>
</dbReference>
<evidence type="ECO:0008006" key="9">
    <source>
        <dbReference type="Google" id="ProtNLM"/>
    </source>
</evidence>
<organism evidence="7 8">
    <name type="scientific">Prymnesium parvum</name>
    <name type="common">Toxic golden alga</name>
    <dbReference type="NCBI Taxonomy" id="97485"/>
    <lineage>
        <taxon>Eukaryota</taxon>
        <taxon>Haptista</taxon>
        <taxon>Haptophyta</taxon>
        <taxon>Prymnesiophyceae</taxon>
        <taxon>Prymnesiales</taxon>
        <taxon>Prymnesiaceae</taxon>
        <taxon>Prymnesium</taxon>
    </lineage>
</organism>
<keyword evidence="8" id="KW-1185">Reference proteome</keyword>
<dbReference type="Proteomes" id="UP001515480">
    <property type="component" value="Unassembled WGS sequence"/>
</dbReference>
<evidence type="ECO:0000256" key="3">
    <source>
        <dbReference type="ARBA" id="ARBA00022989"/>
    </source>
</evidence>
<keyword evidence="2 6" id="KW-0812">Transmembrane</keyword>
<dbReference type="Gene3D" id="1.10.357.140">
    <property type="entry name" value="UbiA prenyltransferase"/>
    <property type="match status" value="1"/>
</dbReference>
<dbReference type="AlphaFoldDB" id="A0AB34JP90"/>
<feature type="transmembrane region" description="Helical" evidence="6">
    <location>
        <begin position="314"/>
        <end position="335"/>
    </location>
</feature>
<feature type="transmembrane region" description="Helical" evidence="6">
    <location>
        <begin position="146"/>
        <end position="164"/>
    </location>
</feature>
<comment type="subcellular location">
    <subcellularLocation>
        <location evidence="1">Membrane</location>
        <topology evidence="1">Multi-pass membrane protein</topology>
    </subcellularLocation>
</comment>
<evidence type="ECO:0000256" key="4">
    <source>
        <dbReference type="ARBA" id="ARBA00023136"/>
    </source>
</evidence>
<dbReference type="InterPro" id="IPR050475">
    <property type="entry name" value="Prenyltransferase_related"/>
</dbReference>
<evidence type="ECO:0000256" key="1">
    <source>
        <dbReference type="ARBA" id="ARBA00004141"/>
    </source>
</evidence>
<comment type="caution">
    <text evidence="7">The sequence shown here is derived from an EMBL/GenBank/DDBJ whole genome shotgun (WGS) entry which is preliminary data.</text>
</comment>
<feature type="region of interest" description="Disordered" evidence="5">
    <location>
        <begin position="63"/>
        <end position="100"/>
    </location>
</feature>
<keyword evidence="4 6" id="KW-0472">Membrane</keyword>
<reference evidence="7 8" key="1">
    <citation type="journal article" date="2024" name="Science">
        <title>Giant polyketide synthase enzymes in the biosynthesis of giant marine polyether toxins.</title>
        <authorList>
            <person name="Fallon T.R."/>
            <person name="Shende V.V."/>
            <person name="Wierzbicki I.H."/>
            <person name="Pendleton A.L."/>
            <person name="Watervoot N.F."/>
            <person name="Auber R.P."/>
            <person name="Gonzalez D.J."/>
            <person name="Wisecaver J.H."/>
            <person name="Moore B.S."/>
        </authorList>
    </citation>
    <scope>NUCLEOTIDE SEQUENCE [LARGE SCALE GENOMIC DNA]</scope>
    <source>
        <strain evidence="7 8">12B1</strain>
    </source>
</reference>
<evidence type="ECO:0000256" key="2">
    <source>
        <dbReference type="ARBA" id="ARBA00022692"/>
    </source>
</evidence>
<name>A0AB34JP90_PRYPA</name>
<dbReference type="InterPro" id="IPR000537">
    <property type="entry name" value="UbiA_prenyltransferase"/>
</dbReference>
<evidence type="ECO:0000256" key="6">
    <source>
        <dbReference type="SAM" id="Phobius"/>
    </source>
</evidence>
<proteinExistence type="predicted"/>
<dbReference type="GO" id="GO:0016765">
    <property type="term" value="F:transferase activity, transferring alkyl or aryl (other than methyl) groups"/>
    <property type="evidence" value="ECO:0007669"/>
    <property type="project" value="InterPro"/>
</dbReference>
<keyword evidence="3 6" id="KW-1133">Transmembrane helix</keyword>
<dbReference type="PANTHER" id="PTHR42723:SF1">
    <property type="entry name" value="CHLOROPHYLL SYNTHASE, CHLOROPLASTIC"/>
    <property type="match status" value="1"/>
</dbReference>
<dbReference type="GO" id="GO:0016020">
    <property type="term" value="C:membrane"/>
    <property type="evidence" value="ECO:0007669"/>
    <property type="project" value="UniProtKB-SubCell"/>
</dbReference>
<protein>
    <recommendedName>
        <fullName evidence="9">Prenyltransferase</fullName>
    </recommendedName>
</protein>
<accession>A0AB34JP90</accession>
<feature type="region of interest" description="Disordered" evidence="5">
    <location>
        <begin position="1"/>
        <end position="20"/>
    </location>
</feature>
<dbReference type="EMBL" id="JBGBPQ010000006">
    <property type="protein sequence ID" value="KAL1522532.1"/>
    <property type="molecule type" value="Genomic_DNA"/>
</dbReference>
<sequence length="385" mass="40670">MSFPLPSNVHLQARSRAPPCDRIAHSARAASDATRLRLTPSLSLFLLLLPSCSAWGPSRLPAGGQRSPLPSIQPRHPLPPMVLDSGRAPSNSPAPAAATKPPVYSSLLKMARLNTVPMAAGLVFIGAYGARGGVQAAGFSLHHGIQLGLCTLLTVVVTTGSMLINDYHDFMRGVDTIQTKPHRPLPRGDIQPHVVKRALKWLYATHLTLICLVDSAALRLWILGSTMLTYLYSQHLKPRTGVKNFVCALIIAMAVGLGGMAVAGFSQGLAAVWPSMTIIGCGIFHREIMMDINDLPGDAMTGVPTVPVLLGRNGAWLVSLVPLVLAAGVAATAALTRRRAMTAAAPIVAMIALSLKCRVDGFKGIGVAIESAPLWLACSLFSLTS</sequence>
<evidence type="ECO:0000313" key="7">
    <source>
        <dbReference type="EMBL" id="KAL1522532.1"/>
    </source>
</evidence>
<feature type="transmembrane region" description="Helical" evidence="6">
    <location>
        <begin position="201"/>
        <end position="224"/>
    </location>
</feature>
<feature type="transmembrane region" description="Helical" evidence="6">
    <location>
        <begin position="245"/>
        <end position="266"/>
    </location>
</feature>
<gene>
    <name evidence="7" type="ORF">AB1Y20_017519</name>
</gene>
<feature type="transmembrane region" description="Helical" evidence="6">
    <location>
        <begin position="115"/>
        <end position="134"/>
    </location>
</feature>
<evidence type="ECO:0000313" key="8">
    <source>
        <dbReference type="Proteomes" id="UP001515480"/>
    </source>
</evidence>
<feature type="compositionally biased region" description="Low complexity" evidence="5">
    <location>
        <begin position="88"/>
        <end position="100"/>
    </location>
</feature>
<dbReference type="Pfam" id="PF01040">
    <property type="entry name" value="UbiA"/>
    <property type="match status" value="1"/>
</dbReference>
<dbReference type="PANTHER" id="PTHR42723">
    <property type="entry name" value="CHLOROPHYLL SYNTHASE"/>
    <property type="match status" value="1"/>
</dbReference>
<evidence type="ECO:0000256" key="5">
    <source>
        <dbReference type="SAM" id="MobiDB-lite"/>
    </source>
</evidence>